<reference evidence="2" key="2">
    <citation type="submission" date="2018-03" db="EMBL/GenBank/DDBJ databases">
        <title>The Triticum urartu genome reveals the dynamic nature of wheat genome evolution.</title>
        <authorList>
            <person name="Ling H."/>
            <person name="Ma B."/>
            <person name="Shi X."/>
            <person name="Liu H."/>
            <person name="Dong L."/>
            <person name="Sun H."/>
            <person name="Cao Y."/>
            <person name="Gao Q."/>
            <person name="Zheng S."/>
            <person name="Li Y."/>
            <person name="Yu Y."/>
            <person name="Du H."/>
            <person name="Qi M."/>
            <person name="Li Y."/>
            <person name="Yu H."/>
            <person name="Cui Y."/>
            <person name="Wang N."/>
            <person name="Chen C."/>
            <person name="Wu H."/>
            <person name="Zhao Y."/>
            <person name="Zhang J."/>
            <person name="Li Y."/>
            <person name="Zhou W."/>
            <person name="Zhang B."/>
            <person name="Hu W."/>
            <person name="Eijk M."/>
            <person name="Tang J."/>
            <person name="Witsenboer H."/>
            <person name="Zhao S."/>
            <person name="Li Z."/>
            <person name="Zhang A."/>
            <person name="Wang D."/>
            <person name="Liang C."/>
        </authorList>
    </citation>
    <scope>NUCLEOTIDE SEQUENCE [LARGE SCALE GENOMIC DNA]</scope>
    <source>
        <strain evidence="2">cv. G1812</strain>
    </source>
</reference>
<dbReference type="Proteomes" id="UP000015106">
    <property type="component" value="Chromosome 5"/>
</dbReference>
<evidence type="ECO:0000313" key="3">
    <source>
        <dbReference type="Proteomes" id="UP000015106"/>
    </source>
</evidence>
<reference evidence="2" key="3">
    <citation type="submission" date="2022-06" db="UniProtKB">
        <authorList>
            <consortium name="EnsemblPlants"/>
        </authorList>
    </citation>
    <scope>IDENTIFICATION</scope>
</reference>
<dbReference type="EnsemblPlants" id="TuG1812G0500003366.01.T01">
    <property type="protein sequence ID" value="TuG1812G0500003366.01.T01.cds307073"/>
    <property type="gene ID" value="TuG1812G0500003366.01"/>
</dbReference>
<name>A0A8R7QHB6_TRIUA</name>
<feature type="compositionally biased region" description="Basic residues" evidence="1">
    <location>
        <begin position="13"/>
        <end position="26"/>
    </location>
</feature>
<accession>A0A8R7QHB6</accession>
<proteinExistence type="predicted"/>
<sequence length="169" mass="17616">MQGGPGVAVSGRRSGRVRRLPPRGRRLPALFLEPRDAGPQVSDVGYGVGEEGSLVHAGHPGHGGAEVAEPTIQLVTALPLGLHVADGGPLRPRPGLPPTPLRRRCLEALPRKLGVRRQRGAPRRPHAISVLALGRHDGVADQPLLGDLAGGELEDLVVVPLGGGDLGRR</sequence>
<organism evidence="2 3">
    <name type="scientific">Triticum urartu</name>
    <name type="common">Red wild einkorn</name>
    <name type="synonym">Crithodium urartu</name>
    <dbReference type="NCBI Taxonomy" id="4572"/>
    <lineage>
        <taxon>Eukaryota</taxon>
        <taxon>Viridiplantae</taxon>
        <taxon>Streptophyta</taxon>
        <taxon>Embryophyta</taxon>
        <taxon>Tracheophyta</taxon>
        <taxon>Spermatophyta</taxon>
        <taxon>Magnoliopsida</taxon>
        <taxon>Liliopsida</taxon>
        <taxon>Poales</taxon>
        <taxon>Poaceae</taxon>
        <taxon>BOP clade</taxon>
        <taxon>Pooideae</taxon>
        <taxon>Triticodae</taxon>
        <taxon>Triticeae</taxon>
        <taxon>Triticinae</taxon>
        <taxon>Triticum</taxon>
    </lineage>
</organism>
<reference evidence="3" key="1">
    <citation type="journal article" date="2013" name="Nature">
        <title>Draft genome of the wheat A-genome progenitor Triticum urartu.</title>
        <authorList>
            <person name="Ling H.Q."/>
            <person name="Zhao S."/>
            <person name="Liu D."/>
            <person name="Wang J."/>
            <person name="Sun H."/>
            <person name="Zhang C."/>
            <person name="Fan H."/>
            <person name="Li D."/>
            <person name="Dong L."/>
            <person name="Tao Y."/>
            <person name="Gao C."/>
            <person name="Wu H."/>
            <person name="Li Y."/>
            <person name="Cui Y."/>
            <person name="Guo X."/>
            <person name="Zheng S."/>
            <person name="Wang B."/>
            <person name="Yu K."/>
            <person name="Liang Q."/>
            <person name="Yang W."/>
            <person name="Lou X."/>
            <person name="Chen J."/>
            <person name="Feng M."/>
            <person name="Jian J."/>
            <person name="Zhang X."/>
            <person name="Luo G."/>
            <person name="Jiang Y."/>
            <person name="Liu J."/>
            <person name="Wang Z."/>
            <person name="Sha Y."/>
            <person name="Zhang B."/>
            <person name="Wu H."/>
            <person name="Tang D."/>
            <person name="Shen Q."/>
            <person name="Xue P."/>
            <person name="Zou S."/>
            <person name="Wang X."/>
            <person name="Liu X."/>
            <person name="Wang F."/>
            <person name="Yang Y."/>
            <person name="An X."/>
            <person name="Dong Z."/>
            <person name="Zhang K."/>
            <person name="Zhang X."/>
            <person name="Luo M.C."/>
            <person name="Dvorak J."/>
            <person name="Tong Y."/>
            <person name="Wang J."/>
            <person name="Yang H."/>
            <person name="Li Z."/>
            <person name="Wang D."/>
            <person name="Zhang A."/>
            <person name="Wang J."/>
        </authorList>
    </citation>
    <scope>NUCLEOTIDE SEQUENCE</scope>
    <source>
        <strain evidence="3">cv. G1812</strain>
    </source>
</reference>
<dbReference type="Gramene" id="TuG1812G0500003366.01.T01">
    <property type="protein sequence ID" value="TuG1812G0500003366.01.T01.cds307073"/>
    <property type="gene ID" value="TuG1812G0500003366.01"/>
</dbReference>
<feature type="region of interest" description="Disordered" evidence="1">
    <location>
        <begin position="1"/>
        <end position="46"/>
    </location>
</feature>
<keyword evidence="3" id="KW-1185">Reference proteome</keyword>
<evidence type="ECO:0000313" key="2">
    <source>
        <dbReference type="EnsemblPlants" id="TuG1812G0500003366.01.T01.cds307073"/>
    </source>
</evidence>
<protein>
    <submittedName>
        <fullName evidence="2">Uncharacterized protein</fullName>
    </submittedName>
</protein>
<dbReference type="AlphaFoldDB" id="A0A8R7QHB6"/>
<evidence type="ECO:0000256" key="1">
    <source>
        <dbReference type="SAM" id="MobiDB-lite"/>
    </source>
</evidence>